<dbReference type="Pfam" id="PF13541">
    <property type="entry name" value="ChlI"/>
    <property type="match status" value="1"/>
</dbReference>
<accession>A0AA90PYK7</accession>
<dbReference type="InterPro" id="IPR025943">
    <property type="entry name" value="Sigma_54_int_dom_ATP-bd_2"/>
</dbReference>
<dbReference type="InterPro" id="IPR027417">
    <property type="entry name" value="P-loop_NTPase"/>
</dbReference>
<gene>
    <name evidence="3" type="ORF">Q5I04_02995</name>
    <name evidence="4" type="ORF">Q5I06_03925</name>
</gene>
<dbReference type="Pfam" id="PF13335">
    <property type="entry name" value="Mg_chelatase_C"/>
    <property type="match status" value="1"/>
</dbReference>
<reference evidence="3" key="2">
    <citation type="submission" date="2023-07" db="EMBL/GenBank/DDBJ databases">
        <authorList>
            <person name="Aydin F."/>
            <person name="Tarhane S."/>
            <person name="Saticioglu I.B."/>
            <person name="Karakaya E."/>
            <person name="Abay S."/>
            <person name="Guran O."/>
            <person name="Bozkurt E."/>
            <person name="Uzum N."/>
            <person name="Olgun K."/>
            <person name="Jablonski D."/>
        </authorList>
    </citation>
    <scope>NUCLEOTIDE SEQUENCE</scope>
    <source>
        <strain evidence="3">Faydin-H75</strain>
    </source>
</reference>
<dbReference type="InterPro" id="IPR025158">
    <property type="entry name" value="Mg_chelat-rel_C"/>
</dbReference>
<dbReference type="InterPro" id="IPR045006">
    <property type="entry name" value="CHLI-like"/>
</dbReference>
<dbReference type="Pfam" id="PF01078">
    <property type="entry name" value="Mg_chelatase"/>
    <property type="match status" value="1"/>
</dbReference>
<dbReference type="InterPro" id="IPR014721">
    <property type="entry name" value="Ribsml_uS5_D2-typ_fold_subgr"/>
</dbReference>
<dbReference type="Gene3D" id="3.30.230.10">
    <property type="match status" value="1"/>
</dbReference>
<reference evidence="4 6" key="1">
    <citation type="submission" date="2023-07" db="EMBL/GenBank/DDBJ databases">
        <title>Unpublished Manusciprt.</title>
        <authorList>
            <person name="Aydin F."/>
            <person name="Tarhane S."/>
            <person name="Saticioglu I.B."/>
            <person name="Karakaya E."/>
            <person name="Abay S."/>
            <person name="Guran O."/>
            <person name="Bozkurt E."/>
            <person name="Uzum N."/>
            <person name="Olgun K."/>
            <person name="Jablonski D."/>
        </authorList>
    </citation>
    <scope>NUCLEOTIDE SEQUENCE</scope>
    <source>
        <strain evidence="6">faydin-H75</strain>
        <strain evidence="4">Faydin-H76</strain>
    </source>
</reference>
<organism evidence="4 5">
    <name type="scientific">Helicobacter cappadocius</name>
    <dbReference type="NCBI Taxonomy" id="3063998"/>
    <lineage>
        <taxon>Bacteria</taxon>
        <taxon>Pseudomonadati</taxon>
        <taxon>Campylobacterota</taxon>
        <taxon>Epsilonproteobacteria</taxon>
        <taxon>Campylobacterales</taxon>
        <taxon>Helicobacteraceae</taxon>
        <taxon>Helicobacter</taxon>
    </lineage>
</organism>
<dbReference type="InterPro" id="IPR020568">
    <property type="entry name" value="Ribosomal_Su5_D2-typ_SF"/>
</dbReference>
<dbReference type="GO" id="GO:0005524">
    <property type="term" value="F:ATP binding"/>
    <property type="evidence" value="ECO:0007669"/>
    <property type="project" value="InterPro"/>
</dbReference>
<dbReference type="NCBIfam" id="TIGR00368">
    <property type="entry name" value="YifB family Mg chelatase-like AAA ATPase"/>
    <property type="match status" value="1"/>
</dbReference>
<dbReference type="InterPro" id="IPR000523">
    <property type="entry name" value="Mg_chelatse_chII-like_cat_dom"/>
</dbReference>
<reference evidence="3 5" key="3">
    <citation type="journal article" date="2024" name="Syst. Appl. Microbiol.">
        <title>Helicobacter cappadocius sp. nov., from lizards: The first psychrotrophic Helicobacter species.</title>
        <authorList>
            <person name="Aydin F."/>
            <person name="Tarhane S."/>
            <person name="Karakaya E."/>
            <person name="Abay S."/>
            <person name="Kayman T."/>
            <person name="Guran O."/>
            <person name="Bozkurt E."/>
            <person name="Uzum N."/>
            <person name="Avci A."/>
            <person name="Olgun K."/>
            <person name="Jablonski D."/>
            <person name="Guran C."/>
            <person name="Burcin Saticioglu I."/>
        </authorList>
    </citation>
    <scope>NUCLEOTIDE SEQUENCE [LARGE SCALE GENOMIC DNA]</scope>
    <source>
        <strain evidence="3">Faydin-H75</strain>
        <strain evidence="5">faydin-H76</strain>
    </source>
</reference>
<dbReference type="PANTHER" id="PTHR32039">
    <property type="entry name" value="MAGNESIUM-CHELATASE SUBUNIT CHLI"/>
    <property type="match status" value="1"/>
</dbReference>
<dbReference type="PROSITE" id="PS00676">
    <property type="entry name" value="SIGMA54_INTERACT_2"/>
    <property type="match status" value="1"/>
</dbReference>
<dbReference type="EMBL" id="JAUPEV010000003">
    <property type="protein sequence ID" value="MDO7252880.1"/>
    <property type="molecule type" value="Genomic_DNA"/>
</dbReference>
<dbReference type="Proteomes" id="UP001240777">
    <property type="component" value="Unassembled WGS sequence"/>
</dbReference>
<dbReference type="SUPFAM" id="SSF54211">
    <property type="entry name" value="Ribosomal protein S5 domain 2-like"/>
    <property type="match status" value="1"/>
</dbReference>
<evidence type="ECO:0000313" key="5">
    <source>
        <dbReference type="Proteomes" id="UP001177258"/>
    </source>
</evidence>
<dbReference type="RefSeq" id="WP_305516724.1">
    <property type="nucleotide sequence ID" value="NZ_JAUPEV010000003.1"/>
</dbReference>
<dbReference type="SUPFAM" id="SSF52540">
    <property type="entry name" value="P-loop containing nucleoside triphosphate hydrolases"/>
    <property type="match status" value="1"/>
</dbReference>
<name>A0AA90PYK7_9HELI</name>
<dbReference type="AlphaFoldDB" id="A0AA90PYK7"/>
<dbReference type="PANTHER" id="PTHR32039:SF7">
    <property type="entry name" value="COMPETENCE PROTEIN COMM"/>
    <property type="match status" value="1"/>
</dbReference>
<evidence type="ECO:0000259" key="1">
    <source>
        <dbReference type="Pfam" id="PF01078"/>
    </source>
</evidence>
<dbReference type="Proteomes" id="UP001177258">
    <property type="component" value="Unassembled WGS sequence"/>
</dbReference>
<dbReference type="InterPro" id="IPR004482">
    <property type="entry name" value="Mg_chelat-rel"/>
</dbReference>
<comment type="caution">
    <text evidence="4">The sequence shown here is derived from an EMBL/GenBank/DDBJ whole genome shotgun (WGS) entry which is preliminary data.</text>
</comment>
<sequence length="503" mass="56897">MVNKIFCATRSGTSAKIVEVEVTFARALPAFIISGLANNSIQEAKQRIHSALQNNNFTFPPLKIVVNLSPSDLPKSGSHFDLPIALLIVLQKENFTPQKWFAFGELGLDGKIRHNDNIYPLLLDIALLCPQANVIVPKGGKKLFSPIPNLNFFYADDINEALEFIKQESPTPETYAEELKFPSFKINDETYYYHNEFELDFSEVKGQDIAKRAALIAASGFHNLILEGSPGCGKSMIAKRLKYILPPLTLKEMIETVKIQTLGNHSAFYTPLRSFRNPHQSASKSSILGSATQNEPKPGEIALAHNGILFFDELPLFKKEILESLREPLENNQLVVSRVQSKIEYDTSFLFIGAQNPCPCGNLLSLTKTCRCQDKEIKTYKNKLSEPFMDRIDLFVQMSETKENSKSSISSKQMQEEVFKAFKMQILRGQTHLNGKLNEKEIDRFCVLDEDTRNLLDQAINRFSLSERSIHKIKKISRTIADLEGSDHIEKPHLLEALSYRRI</sequence>
<keyword evidence="6" id="KW-1185">Reference proteome</keyword>
<evidence type="ECO:0000313" key="6">
    <source>
        <dbReference type="Proteomes" id="UP001240777"/>
    </source>
</evidence>
<dbReference type="Gene3D" id="3.40.50.300">
    <property type="entry name" value="P-loop containing nucleotide triphosphate hydrolases"/>
    <property type="match status" value="1"/>
</dbReference>
<dbReference type="EMBL" id="JAUYZK010000004">
    <property type="protein sequence ID" value="MDP2538923.1"/>
    <property type="molecule type" value="Genomic_DNA"/>
</dbReference>
<evidence type="ECO:0000259" key="2">
    <source>
        <dbReference type="Pfam" id="PF13335"/>
    </source>
</evidence>
<feature type="domain" description="Magnesium chelatase ChlI-like catalytic" evidence="1">
    <location>
        <begin position="200"/>
        <end position="403"/>
    </location>
</feature>
<evidence type="ECO:0000313" key="3">
    <source>
        <dbReference type="EMBL" id="MDO7252880.1"/>
    </source>
</evidence>
<proteinExistence type="predicted"/>
<evidence type="ECO:0000313" key="4">
    <source>
        <dbReference type="EMBL" id="MDP2538923.1"/>
    </source>
</evidence>
<feature type="domain" description="Mg chelatase-related protein C-terminal" evidence="2">
    <location>
        <begin position="410"/>
        <end position="501"/>
    </location>
</feature>
<protein>
    <submittedName>
        <fullName evidence="4">YifB family Mg chelatase-like AAA ATPase</fullName>
    </submittedName>
</protein>